<proteinExistence type="predicted"/>
<keyword evidence="1" id="KW-1133">Transmembrane helix</keyword>
<dbReference type="GeneID" id="110414661"/>
<name>A0A6J1A4I1_9ROSI</name>
<evidence type="ECO:0000313" key="3">
    <source>
        <dbReference type="RefSeq" id="XP_021281661.1"/>
    </source>
</evidence>
<protein>
    <submittedName>
        <fullName evidence="3">Uncharacterized protein LOC110414661 isoform X1</fullName>
    </submittedName>
</protein>
<feature type="transmembrane region" description="Helical" evidence="1">
    <location>
        <begin position="20"/>
        <end position="42"/>
    </location>
</feature>
<organism evidence="2 3">
    <name type="scientific">Herrania umbratica</name>
    <dbReference type="NCBI Taxonomy" id="108875"/>
    <lineage>
        <taxon>Eukaryota</taxon>
        <taxon>Viridiplantae</taxon>
        <taxon>Streptophyta</taxon>
        <taxon>Embryophyta</taxon>
        <taxon>Tracheophyta</taxon>
        <taxon>Spermatophyta</taxon>
        <taxon>Magnoliopsida</taxon>
        <taxon>eudicotyledons</taxon>
        <taxon>Gunneridae</taxon>
        <taxon>Pentapetalae</taxon>
        <taxon>rosids</taxon>
        <taxon>malvids</taxon>
        <taxon>Malvales</taxon>
        <taxon>Malvaceae</taxon>
        <taxon>Byttnerioideae</taxon>
        <taxon>Herrania</taxon>
    </lineage>
</organism>
<evidence type="ECO:0000256" key="1">
    <source>
        <dbReference type="SAM" id="Phobius"/>
    </source>
</evidence>
<keyword evidence="1" id="KW-0472">Membrane</keyword>
<dbReference type="PANTHER" id="PTHR38377">
    <property type="entry name" value="THREONINE-TRNA LIGASE 2"/>
    <property type="match status" value="1"/>
</dbReference>
<dbReference type="RefSeq" id="XP_021281661.1">
    <property type="nucleotide sequence ID" value="XM_021425986.1"/>
</dbReference>
<dbReference type="Proteomes" id="UP000504621">
    <property type="component" value="Unplaced"/>
</dbReference>
<gene>
    <name evidence="3" type="primary">LOC110414661</name>
</gene>
<keyword evidence="1" id="KW-0812">Transmembrane</keyword>
<accession>A0A6J1A4I1</accession>
<keyword evidence="2" id="KW-1185">Reference proteome</keyword>
<dbReference type="PANTHER" id="PTHR38377:SF1">
    <property type="entry name" value="THREONINE-TRNA LIGASE 2"/>
    <property type="match status" value="1"/>
</dbReference>
<dbReference type="AlphaFoldDB" id="A0A6J1A4I1"/>
<evidence type="ECO:0000313" key="2">
    <source>
        <dbReference type="Proteomes" id="UP000504621"/>
    </source>
</evidence>
<reference evidence="3" key="1">
    <citation type="submission" date="2025-08" db="UniProtKB">
        <authorList>
            <consortium name="RefSeq"/>
        </authorList>
    </citation>
    <scope>IDENTIFICATION</scope>
    <source>
        <tissue evidence="3">Leaf</tissue>
    </source>
</reference>
<sequence length="141" mass="15914">MASEELLKPFYLRATQAEGSILICIQIWVSSAASLVLLRQILLGNFWKRLSRLEAVLARKTDAGNREPSKLISELQAKLEDANAETLAEREKAKKLAVENEKLKYRIVHLVQAVSEADQKLESMRGHVSEATAQKLEKMRL</sequence>
<dbReference type="OrthoDB" id="2405052at2759"/>